<evidence type="ECO:0000313" key="2">
    <source>
        <dbReference type="Proteomes" id="UP000053237"/>
    </source>
</evidence>
<dbReference type="Proteomes" id="UP000053237">
    <property type="component" value="Unassembled WGS sequence"/>
</dbReference>
<proteinExistence type="predicted"/>
<gene>
    <name evidence="1" type="ORF">BN9_045890</name>
</gene>
<dbReference type="SUPFAM" id="SSF56300">
    <property type="entry name" value="Metallo-dependent phosphatases"/>
    <property type="match status" value="1"/>
</dbReference>
<evidence type="ECO:0008006" key="3">
    <source>
        <dbReference type="Google" id="ProtNLM"/>
    </source>
</evidence>
<dbReference type="Gene3D" id="3.60.21.10">
    <property type="match status" value="1"/>
</dbReference>
<name>A0A024GB90_9STRA</name>
<reference evidence="1 2" key="1">
    <citation type="submission" date="2012-05" db="EMBL/GenBank/DDBJ databases">
        <title>Recombination and specialization in a pathogen metapopulation.</title>
        <authorList>
            <person name="Gardiner A."/>
            <person name="Kemen E."/>
            <person name="Schultz-Larsen T."/>
            <person name="MacLean D."/>
            <person name="Van Oosterhout C."/>
            <person name="Jones J.D.G."/>
        </authorList>
    </citation>
    <scope>NUCLEOTIDE SEQUENCE [LARGE SCALE GENOMIC DNA]</scope>
    <source>
        <strain evidence="1 2">Ac Nc2</strain>
    </source>
</reference>
<evidence type="ECO:0000313" key="1">
    <source>
        <dbReference type="EMBL" id="CCI43805.1"/>
    </source>
</evidence>
<sequence>MERLLQISKSFYLDKTTQEFALADDSMLVYGGDAGDKGTHTLRVYTKLVQLKKLYPDRVILLAGNRDINKMRLISELVDFREMNLNYMAKEILDGPVWVPADKRLSLRSYLERQSKIHHSEQGLDASQWTPKDLEGVNTKVNRLKWMLNYTMGSQGDFDRRRQELAEMNEKAPHLISDEQVLQSYLESVSPNGIIRQYLSLAQLAFICKESLFVHGGIVNGENNNNNSFSALEFTPQGLKTFSSIHAWAQALNDWYRAQITDWVVCPFWSEDHGTRGGNHLMTYALPDYHPISVVMGRHLDASGMPVQLPYSVAKKLADNGIKRLIVGHTPHGNCPTVIPQTDDTSFQHVIMADTSYSDMKAEDNRGAAASEIVVVDVATHHCTIVSVHGVLENERCIRYTLVESSLVGRALKDRSMIKAKIESESAPEYLSFSVKNRFDFHYAVKSGKDVEEELT</sequence>
<dbReference type="STRING" id="65357.A0A024GB90"/>
<dbReference type="InParanoid" id="A0A024GB90"/>
<dbReference type="OrthoDB" id="426586at2759"/>
<keyword evidence="2" id="KW-1185">Reference proteome</keyword>
<accession>A0A024GB90</accession>
<dbReference type="EMBL" id="CAIX01000056">
    <property type="protein sequence ID" value="CCI43805.1"/>
    <property type="molecule type" value="Genomic_DNA"/>
</dbReference>
<protein>
    <recommendedName>
        <fullName evidence="3">Calcineurin-like phosphoesterase domain-containing protein</fullName>
    </recommendedName>
</protein>
<dbReference type="PANTHER" id="PTHR42254:SF1">
    <property type="entry name" value="CALCINEURIN-LIKE PHOSPHOESTERASE DOMAIN-CONTAINING PROTEIN"/>
    <property type="match status" value="1"/>
</dbReference>
<dbReference type="InterPro" id="IPR029052">
    <property type="entry name" value="Metallo-depent_PP-like"/>
</dbReference>
<organism evidence="1 2">
    <name type="scientific">Albugo candida</name>
    <dbReference type="NCBI Taxonomy" id="65357"/>
    <lineage>
        <taxon>Eukaryota</taxon>
        <taxon>Sar</taxon>
        <taxon>Stramenopiles</taxon>
        <taxon>Oomycota</taxon>
        <taxon>Peronosporomycetes</taxon>
        <taxon>Albuginales</taxon>
        <taxon>Albuginaceae</taxon>
        <taxon>Albugo</taxon>
    </lineage>
</organism>
<dbReference type="PANTHER" id="PTHR42254">
    <property type="entry name" value="METALLOPHOS DOMAIN-CONTAINING PROTEIN"/>
    <property type="match status" value="1"/>
</dbReference>
<dbReference type="AlphaFoldDB" id="A0A024GB90"/>
<comment type="caution">
    <text evidence="1">The sequence shown here is derived from an EMBL/GenBank/DDBJ whole genome shotgun (WGS) entry which is preliminary data.</text>
</comment>